<protein>
    <submittedName>
        <fullName evidence="2">Uncharacterized protein</fullName>
    </submittedName>
</protein>
<dbReference type="Proteomes" id="UP000235392">
    <property type="component" value="Unassembled WGS sequence"/>
</dbReference>
<comment type="caution">
    <text evidence="2">The sequence shown here is derived from an EMBL/GenBank/DDBJ whole genome shotgun (WGS) entry which is preliminary data.</text>
</comment>
<dbReference type="EMBL" id="PGCI01001149">
    <property type="protein sequence ID" value="PLW07202.1"/>
    <property type="molecule type" value="Genomic_DNA"/>
</dbReference>
<proteinExistence type="predicted"/>
<accession>A0A2N5S1V3</accession>
<evidence type="ECO:0000313" key="2">
    <source>
        <dbReference type="EMBL" id="PLW07202.1"/>
    </source>
</evidence>
<dbReference type="AlphaFoldDB" id="A0A2N5S1V3"/>
<evidence type="ECO:0000313" key="3">
    <source>
        <dbReference type="Proteomes" id="UP000235392"/>
    </source>
</evidence>
<keyword evidence="1" id="KW-0732">Signal</keyword>
<gene>
    <name evidence="2" type="ORF">PCASD_25048</name>
</gene>
<feature type="signal peptide" evidence="1">
    <location>
        <begin position="1"/>
        <end position="20"/>
    </location>
</feature>
<sequence length="351" mass="39905">MKLTACLLLIVTESAIVCRGSINWDLFEHAHNILFNNWNSEANGQELMEGINHQSTSTDAYHSYAQSHTSTINVQTPGRSNLGIPDHVMWPANHNSMEHTIHGPVSLDSNAVISGTPVHPSKPTPVNNEFFERLPKADNVPGYLLTLCRTKSKAWKTMNNCAGPATSLNHEMPSITQEDVSLLDQIHMHKEETSVHQLVFHRNIWNIPESGNPECLRRKTLFEKTWAKHKAKSRTNLPGSAVKHNELYKFAEDFTKFHQQGGSPYTQKAFPFGLAVKALTKLAYSSQTWMDAYHSRLGIDFGEFNKWTRDIFLQALIKTSNKREKLMRDHFLSYIFLVNTIITILPKTRND</sequence>
<organism evidence="2 3">
    <name type="scientific">Puccinia coronata f. sp. avenae</name>
    <dbReference type="NCBI Taxonomy" id="200324"/>
    <lineage>
        <taxon>Eukaryota</taxon>
        <taxon>Fungi</taxon>
        <taxon>Dikarya</taxon>
        <taxon>Basidiomycota</taxon>
        <taxon>Pucciniomycotina</taxon>
        <taxon>Pucciniomycetes</taxon>
        <taxon>Pucciniales</taxon>
        <taxon>Pucciniaceae</taxon>
        <taxon>Puccinia</taxon>
    </lineage>
</organism>
<feature type="chain" id="PRO_5014717227" evidence="1">
    <location>
        <begin position="21"/>
        <end position="351"/>
    </location>
</feature>
<reference evidence="2 3" key="1">
    <citation type="submission" date="2017-11" db="EMBL/GenBank/DDBJ databases">
        <title>De novo assembly and phasing of dikaryotic genomes from two isolates of Puccinia coronata f. sp. avenae, the causal agent of oat crown rust.</title>
        <authorList>
            <person name="Miller M.E."/>
            <person name="Zhang Y."/>
            <person name="Omidvar V."/>
            <person name="Sperschneider J."/>
            <person name="Schwessinger B."/>
            <person name="Raley C."/>
            <person name="Palmer J.M."/>
            <person name="Garnica D."/>
            <person name="Upadhyaya N."/>
            <person name="Rathjen J."/>
            <person name="Taylor J.M."/>
            <person name="Park R.F."/>
            <person name="Dodds P.N."/>
            <person name="Hirsch C.D."/>
            <person name="Kianian S.F."/>
            <person name="Figueroa M."/>
        </authorList>
    </citation>
    <scope>NUCLEOTIDE SEQUENCE [LARGE SCALE GENOMIC DNA]</scope>
    <source>
        <strain evidence="2">12SD80</strain>
    </source>
</reference>
<name>A0A2N5S1V3_9BASI</name>
<evidence type="ECO:0000256" key="1">
    <source>
        <dbReference type="SAM" id="SignalP"/>
    </source>
</evidence>